<evidence type="ECO:0000256" key="3">
    <source>
        <dbReference type="ARBA" id="ARBA00022723"/>
    </source>
</evidence>
<dbReference type="AlphaFoldDB" id="A0A0W8FAA9"/>
<dbReference type="PANTHER" id="PTHR43177:SF5">
    <property type="entry name" value="ANAEROBIC DIMETHYL SULFOXIDE REDUCTASE CHAIN B-RELATED"/>
    <property type="match status" value="1"/>
</dbReference>
<evidence type="ECO:0000256" key="4">
    <source>
        <dbReference type="ARBA" id="ARBA00022737"/>
    </source>
</evidence>
<keyword evidence="1" id="KW-0813">Transport</keyword>
<dbReference type="PANTHER" id="PTHR43177">
    <property type="entry name" value="PROTEIN NRFC"/>
    <property type="match status" value="1"/>
</dbReference>
<keyword evidence="2" id="KW-0004">4Fe-4S</keyword>
<name>A0A0W8FAA9_9ZZZZ</name>
<dbReference type="GO" id="GO:0046872">
    <property type="term" value="F:metal ion binding"/>
    <property type="evidence" value="ECO:0007669"/>
    <property type="project" value="UniProtKB-KW"/>
</dbReference>
<evidence type="ECO:0000256" key="2">
    <source>
        <dbReference type="ARBA" id="ARBA00022485"/>
    </source>
</evidence>
<evidence type="ECO:0000313" key="9">
    <source>
        <dbReference type="EMBL" id="KUG17781.1"/>
    </source>
</evidence>
<comment type="caution">
    <text evidence="9">The sequence shown here is derived from an EMBL/GenBank/DDBJ whole genome shotgun (WGS) entry which is preliminary data.</text>
</comment>
<dbReference type="PROSITE" id="PS00198">
    <property type="entry name" value="4FE4S_FER_1"/>
    <property type="match status" value="1"/>
</dbReference>
<sequence length="145" mass="15470">MPVYVDISRCIGCRSCEVACDRVHGGKGHVNVHFVGSLASVPVFCHHCEDACCTMVCSTGALHKEGDKTAFDVDKCTGCGLCQLACPFGVVRTDKIAHKCDLCSGQEMPTCVMTCPANALSLDFDLASRRARNRAAMLITRGGRA</sequence>
<protein>
    <submittedName>
        <fullName evidence="9">Fe-s-cluster-containing hydrogenase components 1</fullName>
    </submittedName>
</protein>
<evidence type="ECO:0000256" key="6">
    <source>
        <dbReference type="ARBA" id="ARBA00023004"/>
    </source>
</evidence>
<dbReference type="InterPro" id="IPR050954">
    <property type="entry name" value="ET_IronSulfur_Cluster-Binding"/>
</dbReference>
<gene>
    <name evidence="9" type="ORF">ASZ90_012518</name>
</gene>
<dbReference type="PROSITE" id="PS51379">
    <property type="entry name" value="4FE4S_FER_2"/>
    <property type="match status" value="2"/>
</dbReference>
<dbReference type="GO" id="GO:0051539">
    <property type="term" value="F:4 iron, 4 sulfur cluster binding"/>
    <property type="evidence" value="ECO:0007669"/>
    <property type="project" value="UniProtKB-KW"/>
</dbReference>
<evidence type="ECO:0000259" key="8">
    <source>
        <dbReference type="PROSITE" id="PS51379"/>
    </source>
</evidence>
<dbReference type="InterPro" id="IPR017896">
    <property type="entry name" value="4Fe4S_Fe-S-bd"/>
</dbReference>
<organism evidence="9">
    <name type="scientific">hydrocarbon metagenome</name>
    <dbReference type="NCBI Taxonomy" id="938273"/>
    <lineage>
        <taxon>unclassified sequences</taxon>
        <taxon>metagenomes</taxon>
        <taxon>ecological metagenomes</taxon>
    </lineage>
</organism>
<evidence type="ECO:0000256" key="5">
    <source>
        <dbReference type="ARBA" id="ARBA00022982"/>
    </source>
</evidence>
<dbReference type="Pfam" id="PF13247">
    <property type="entry name" value="Fer4_11"/>
    <property type="match status" value="1"/>
</dbReference>
<dbReference type="Gene3D" id="3.30.70.20">
    <property type="match status" value="2"/>
</dbReference>
<dbReference type="EMBL" id="LNQE01001421">
    <property type="protein sequence ID" value="KUG17781.1"/>
    <property type="molecule type" value="Genomic_DNA"/>
</dbReference>
<dbReference type="CDD" id="cd16374">
    <property type="entry name" value="DMSOR_beta_like"/>
    <property type="match status" value="1"/>
</dbReference>
<keyword evidence="7" id="KW-0411">Iron-sulfur</keyword>
<dbReference type="Pfam" id="PF12800">
    <property type="entry name" value="Fer4_4"/>
    <property type="match status" value="1"/>
</dbReference>
<reference evidence="9" key="1">
    <citation type="journal article" date="2015" name="Proc. Natl. Acad. Sci. U.S.A.">
        <title>Networks of energetic and metabolic interactions define dynamics in microbial communities.</title>
        <authorList>
            <person name="Embree M."/>
            <person name="Liu J.K."/>
            <person name="Al-Bassam M.M."/>
            <person name="Zengler K."/>
        </authorList>
    </citation>
    <scope>NUCLEOTIDE SEQUENCE</scope>
</reference>
<feature type="domain" description="4Fe-4S ferredoxin-type" evidence="8">
    <location>
        <begin position="67"/>
        <end position="96"/>
    </location>
</feature>
<keyword evidence="4" id="KW-0677">Repeat</keyword>
<dbReference type="InterPro" id="IPR017900">
    <property type="entry name" value="4Fe4S_Fe_S_CS"/>
</dbReference>
<keyword evidence="6" id="KW-0408">Iron</keyword>
<evidence type="ECO:0000256" key="1">
    <source>
        <dbReference type="ARBA" id="ARBA00022448"/>
    </source>
</evidence>
<keyword evidence="3" id="KW-0479">Metal-binding</keyword>
<keyword evidence="5" id="KW-0249">Electron transport</keyword>
<evidence type="ECO:0000256" key="7">
    <source>
        <dbReference type="ARBA" id="ARBA00023014"/>
    </source>
</evidence>
<feature type="domain" description="4Fe-4S ferredoxin-type" evidence="8">
    <location>
        <begin position="1"/>
        <end position="20"/>
    </location>
</feature>
<accession>A0A0W8FAA9</accession>
<dbReference type="SUPFAM" id="SSF54862">
    <property type="entry name" value="4Fe-4S ferredoxins"/>
    <property type="match status" value="1"/>
</dbReference>
<proteinExistence type="predicted"/>